<dbReference type="CDD" id="cd06587">
    <property type="entry name" value="VOC"/>
    <property type="match status" value="1"/>
</dbReference>
<evidence type="ECO:0000259" key="1">
    <source>
        <dbReference type="PROSITE" id="PS51819"/>
    </source>
</evidence>
<dbReference type="PROSITE" id="PS51819">
    <property type="entry name" value="VOC"/>
    <property type="match status" value="1"/>
</dbReference>
<evidence type="ECO:0000313" key="2">
    <source>
        <dbReference type="EMBL" id="ORA32870.1"/>
    </source>
</evidence>
<dbReference type="EMBL" id="MVHF01000023">
    <property type="protein sequence ID" value="ORA32870.1"/>
    <property type="molecule type" value="Genomic_DNA"/>
</dbReference>
<organism evidence="2 3">
    <name type="scientific">Mycobacterium aquaticum</name>
    <dbReference type="NCBI Taxonomy" id="1927124"/>
    <lineage>
        <taxon>Bacteria</taxon>
        <taxon>Bacillati</taxon>
        <taxon>Actinomycetota</taxon>
        <taxon>Actinomycetes</taxon>
        <taxon>Mycobacteriales</taxon>
        <taxon>Mycobacteriaceae</taxon>
        <taxon>Mycobacterium</taxon>
    </lineage>
</organism>
<dbReference type="OrthoDB" id="2453533at2"/>
<keyword evidence="3" id="KW-1185">Reference proteome</keyword>
<dbReference type="InterPro" id="IPR029068">
    <property type="entry name" value="Glyas_Bleomycin-R_OHBP_Dase"/>
</dbReference>
<dbReference type="InterPro" id="IPR037523">
    <property type="entry name" value="VOC_core"/>
</dbReference>
<feature type="domain" description="VOC" evidence="1">
    <location>
        <begin position="2"/>
        <end position="112"/>
    </location>
</feature>
<evidence type="ECO:0000313" key="3">
    <source>
        <dbReference type="Proteomes" id="UP000192448"/>
    </source>
</evidence>
<protein>
    <submittedName>
        <fullName evidence="2">Glyoxalase</fullName>
    </submittedName>
</protein>
<proteinExistence type="predicted"/>
<dbReference type="RefSeq" id="WP_083166042.1">
    <property type="nucleotide sequence ID" value="NZ_MVHF01000023.1"/>
</dbReference>
<dbReference type="Gene3D" id="3.10.180.10">
    <property type="entry name" value="2,3-Dihydroxybiphenyl 1,2-Dioxygenase, domain 1"/>
    <property type="match status" value="1"/>
</dbReference>
<sequence length="117" mass="13271">MSIEHVLAVVPVSDLERSEHWYRSFFGRPADNNPMPNLVEWQVVPGGWVQVFIDTERAGSTLVNFAVDDLERHLDELRQRGLQPGEITDAAKGVRLSTITDPDNNIIRLVGGFRVRY</sequence>
<dbReference type="AlphaFoldDB" id="A0A1X0AS57"/>
<name>A0A1X0AS57_9MYCO</name>
<gene>
    <name evidence="2" type="ORF">BST13_21510</name>
</gene>
<dbReference type="Proteomes" id="UP000192448">
    <property type="component" value="Unassembled WGS sequence"/>
</dbReference>
<reference evidence="2 3" key="1">
    <citation type="submission" date="2017-02" db="EMBL/GenBank/DDBJ databases">
        <title>The new phylogeny of genus Mycobacterium.</title>
        <authorList>
            <person name="Tortoli E."/>
            <person name="Trovato A."/>
            <person name="Cirillo D.M."/>
        </authorList>
    </citation>
    <scope>NUCLEOTIDE SEQUENCE [LARGE SCALE GENOMIC DNA]</scope>
    <source>
        <strain evidence="2 3">RW6</strain>
    </source>
</reference>
<dbReference type="STRING" id="1927124.BST13_21510"/>
<dbReference type="SUPFAM" id="SSF54593">
    <property type="entry name" value="Glyoxalase/Bleomycin resistance protein/Dihydroxybiphenyl dioxygenase"/>
    <property type="match status" value="1"/>
</dbReference>
<comment type="caution">
    <text evidence="2">The sequence shown here is derived from an EMBL/GenBank/DDBJ whole genome shotgun (WGS) entry which is preliminary data.</text>
</comment>
<accession>A0A1X0AS57</accession>